<dbReference type="InterPro" id="IPR045498">
    <property type="entry name" value="HflX_C"/>
</dbReference>
<feature type="binding site" evidence="7">
    <location>
        <begin position="240"/>
        <end position="247"/>
    </location>
    <ligand>
        <name>GTP</name>
        <dbReference type="ChEBI" id="CHEBI:37565"/>
    </ligand>
</feature>
<evidence type="ECO:0000256" key="8">
    <source>
        <dbReference type="PIRSR" id="PIRSR006809-2"/>
    </source>
</evidence>
<feature type="coiled-coil region" evidence="9">
    <location>
        <begin position="200"/>
        <end position="230"/>
    </location>
</feature>
<dbReference type="HAMAP" id="MF_00900">
    <property type="entry name" value="GTPase_HflX"/>
    <property type="match status" value="1"/>
</dbReference>
<dbReference type="PIRSF" id="PIRSF006809">
    <property type="entry name" value="GTP-binding_hflX_prd"/>
    <property type="match status" value="1"/>
</dbReference>
<keyword evidence="3 6" id="KW-0547">Nucleotide-binding</keyword>
<dbReference type="Pfam" id="PF01926">
    <property type="entry name" value="MMR_HSR1"/>
    <property type="match status" value="1"/>
</dbReference>
<dbReference type="GO" id="GO:0005525">
    <property type="term" value="F:GTP binding"/>
    <property type="evidence" value="ECO:0007669"/>
    <property type="project" value="UniProtKB-UniRule"/>
</dbReference>
<feature type="binding site" evidence="8">
    <location>
        <position position="267"/>
    </location>
    <ligand>
        <name>Mg(2+)</name>
        <dbReference type="ChEBI" id="CHEBI:18420"/>
    </ligand>
</feature>
<dbReference type="Gene3D" id="3.40.50.11060">
    <property type="entry name" value="GTPase HflX, N-terminal domain"/>
    <property type="match status" value="1"/>
</dbReference>
<dbReference type="GO" id="GO:0003924">
    <property type="term" value="F:GTPase activity"/>
    <property type="evidence" value="ECO:0007669"/>
    <property type="project" value="UniProtKB-UniRule"/>
</dbReference>
<proteinExistence type="inferred from homology"/>
<dbReference type="PROSITE" id="PS51705">
    <property type="entry name" value="G_HFLX"/>
    <property type="match status" value="1"/>
</dbReference>
<dbReference type="EMBL" id="UGSP01000001">
    <property type="protein sequence ID" value="SUB23847.1"/>
    <property type="molecule type" value="Genomic_DNA"/>
</dbReference>
<feature type="binding site" evidence="7">
    <location>
        <begin position="353"/>
        <end position="356"/>
    </location>
    <ligand>
        <name>GTP</name>
        <dbReference type="ChEBI" id="CHEBI:37565"/>
    </ligand>
</feature>
<feature type="binding site" evidence="7">
    <location>
        <begin position="265"/>
        <end position="269"/>
    </location>
    <ligand>
        <name>GTP</name>
        <dbReference type="ChEBI" id="CHEBI:37565"/>
    </ligand>
</feature>
<evidence type="ECO:0000259" key="10">
    <source>
        <dbReference type="PROSITE" id="PS51705"/>
    </source>
</evidence>
<dbReference type="SUPFAM" id="SSF54980">
    <property type="entry name" value="EF-G C-terminal domain-like"/>
    <property type="match status" value="1"/>
</dbReference>
<evidence type="ECO:0000256" key="7">
    <source>
        <dbReference type="PIRSR" id="PIRSR006809-1"/>
    </source>
</evidence>
<dbReference type="GeneID" id="300133079"/>
<dbReference type="GO" id="GO:0043022">
    <property type="term" value="F:ribosome binding"/>
    <property type="evidence" value="ECO:0007669"/>
    <property type="project" value="TreeGrafter"/>
</dbReference>
<dbReference type="SUPFAM" id="SSF52540">
    <property type="entry name" value="P-loop containing nucleoside triphosphate hydrolases"/>
    <property type="match status" value="1"/>
</dbReference>
<keyword evidence="5 6" id="KW-0342">GTP-binding</keyword>
<dbReference type="RefSeq" id="WP_425451067.1">
    <property type="nucleotide sequence ID" value="NZ_UGSP01000001.1"/>
</dbReference>
<organism evidence="11 12">
    <name type="scientific">Avibacterium avium</name>
    <name type="common">Pasteurella avium</name>
    <dbReference type="NCBI Taxonomy" id="751"/>
    <lineage>
        <taxon>Bacteria</taxon>
        <taxon>Pseudomonadati</taxon>
        <taxon>Pseudomonadota</taxon>
        <taxon>Gammaproteobacteria</taxon>
        <taxon>Pasteurellales</taxon>
        <taxon>Pasteurellaceae</taxon>
        <taxon>Avibacterium</taxon>
    </lineage>
</organism>
<evidence type="ECO:0000313" key="12">
    <source>
        <dbReference type="Proteomes" id="UP000255098"/>
    </source>
</evidence>
<comment type="similarity">
    <text evidence="6">Belongs to the TRAFAC class OBG-HflX-like GTPase superfamily. HflX GTPase family.</text>
</comment>
<dbReference type="InterPro" id="IPR032305">
    <property type="entry name" value="GTP-bd_M"/>
</dbReference>
<dbReference type="InterPro" id="IPR016496">
    <property type="entry name" value="GTPase_HflX"/>
</dbReference>
<dbReference type="AlphaFoldDB" id="A0A379AQ74"/>
<dbReference type="InterPro" id="IPR030394">
    <property type="entry name" value="G_HFLX_dom"/>
</dbReference>
<dbReference type="FunFam" id="3.40.50.11060:FF:000001">
    <property type="entry name" value="GTPase HflX"/>
    <property type="match status" value="1"/>
</dbReference>
<dbReference type="FunFam" id="3.40.50.300:FF:000173">
    <property type="entry name" value="GTPase HflX"/>
    <property type="match status" value="1"/>
</dbReference>
<dbReference type="CDD" id="cd01878">
    <property type="entry name" value="HflX"/>
    <property type="match status" value="1"/>
</dbReference>
<evidence type="ECO:0000256" key="2">
    <source>
        <dbReference type="ARBA" id="ARBA00022723"/>
    </source>
</evidence>
<protein>
    <recommendedName>
        <fullName evidence="6">GTPase HflX</fullName>
    </recommendedName>
    <alternativeName>
        <fullName evidence="6">GTP-binding protein HflX</fullName>
    </alternativeName>
</protein>
<keyword evidence="4 8" id="KW-0460">Magnesium</keyword>
<feature type="binding site" evidence="7">
    <location>
        <begin position="379"/>
        <end position="381"/>
    </location>
    <ligand>
        <name>GTP</name>
        <dbReference type="ChEBI" id="CHEBI:37565"/>
    </ligand>
</feature>
<dbReference type="PANTHER" id="PTHR10229:SF0">
    <property type="entry name" value="GTP-BINDING PROTEIN 6-RELATED"/>
    <property type="match status" value="1"/>
</dbReference>
<dbReference type="PANTHER" id="PTHR10229">
    <property type="entry name" value="GTP-BINDING PROTEIN HFLX"/>
    <property type="match status" value="1"/>
</dbReference>
<evidence type="ECO:0000256" key="9">
    <source>
        <dbReference type="SAM" id="Coils"/>
    </source>
</evidence>
<feature type="binding site" evidence="7">
    <location>
        <begin position="287"/>
        <end position="290"/>
    </location>
    <ligand>
        <name>GTP</name>
        <dbReference type="ChEBI" id="CHEBI:37565"/>
    </ligand>
</feature>
<evidence type="ECO:0000313" key="11">
    <source>
        <dbReference type="EMBL" id="SUB23847.1"/>
    </source>
</evidence>
<feature type="domain" description="Hflx-type G" evidence="10">
    <location>
        <begin position="234"/>
        <end position="401"/>
    </location>
</feature>
<feature type="binding site" evidence="8">
    <location>
        <position position="247"/>
    </location>
    <ligand>
        <name>Mg(2+)</name>
        <dbReference type="ChEBI" id="CHEBI:18420"/>
    </ligand>
</feature>
<evidence type="ECO:0000256" key="1">
    <source>
        <dbReference type="ARBA" id="ARBA00022490"/>
    </source>
</evidence>
<dbReference type="GO" id="GO:0046872">
    <property type="term" value="F:metal ion binding"/>
    <property type="evidence" value="ECO:0007669"/>
    <property type="project" value="UniProtKB-KW"/>
</dbReference>
<dbReference type="Pfam" id="PF16360">
    <property type="entry name" value="GTP-bdg_M"/>
    <property type="match status" value="1"/>
</dbReference>
<sequence length="463" mass="51906">MDNPTISSLLEQSTIEKSAVENLDEISTALSPFSQSLSSPNPPQDRGIIVQAFFSADKNLDDLAEFQLLAESAQVEIAAIITTSRATPQAKYFIGQGKAEEIAQAVKDHNANVILVNHCLTPAQTRNLESLCECRVVDRTGLILDIFAQRARSHEGKLQVELAQLKHLATRLVRRKTGLDQQKGAVGLRGPGETQLESDRRLIKVRIAQLQNRLNKVEKQRNQNRQTRKKADIPTISLVGYTNAGKSTLFNLLTNAEVYAADQLFATLDPTLRRLSIPDIGTTILADTVGFIRDLPHDLVSAFKSTLQETTEASLLLHIVDCADVRKEENIHAVNEVLQEINAVQVPTLLVYNKIDQVENLAPHIEYDEQNRPVAVYISAHLQQGITLLFDAIRQKLSKSIVQLQLCLPPQAGKIRHWLYEMDCIREEKISEQGEFLLKVNIEQSEWQKLLKKQPHLSDYISK</sequence>
<evidence type="ECO:0000256" key="3">
    <source>
        <dbReference type="ARBA" id="ARBA00022741"/>
    </source>
</evidence>
<dbReference type="NCBIfam" id="TIGR03156">
    <property type="entry name" value="GTP_HflX"/>
    <property type="match status" value="1"/>
</dbReference>
<accession>A0A379AQ74</accession>
<comment type="subunit">
    <text evidence="6">Monomer. Associates with the 50S ribosomal subunit.</text>
</comment>
<dbReference type="InterPro" id="IPR035647">
    <property type="entry name" value="EFG_III/V"/>
</dbReference>
<dbReference type="InterPro" id="IPR042108">
    <property type="entry name" value="GTPase_HflX_N_sf"/>
</dbReference>
<keyword evidence="1 6" id="KW-0963">Cytoplasm</keyword>
<evidence type="ECO:0000256" key="5">
    <source>
        <dbReference type="ARBA" id="ARBA00023134"/>
    </source>
</evidence>
<dbReference type="Pfam" id="PF19275">
    <property type="entry name" value="HflX_C"/>
    <property type="match status" value="1"/>
</dbReference>
<dbReference type="InterPro" id="IPR025121">
    <property type="entry name" value="GTPase_HflX_N"/>
</dbReference>
<dbReference type="GO" id="GO:0005737">
    <property type="term" value="C:cytoplasm"/>
    <property type="evidence" value="ECO:0007669"/>
    <property type="project" value="UniProtKB-SubCell"/>
</dbReference>
<dbReference type="Gene3D" id="3.40.50.300">
    <property type="entry name" value="P-loop containing nucleotide triphosphate hydrolases"/>
    <property type="match status" value="1"/>
</dbReference>
<evidence type="ECO:0000256" key="4">
    <source>
        <dbReference type="ARBA" id="ARBA00022842"/>
    </source>
</evidence>
<name>A0A379AQ74_AVIAV</name>
<dbReference type="Proteomes" id="UP000255098">
    <property type="component" value="Unassembled WGS sequence"/>
</dbReference>
<dbReference type="InterPro" id="IPR027417">
    <property type="entry name" value="P-loop_NTPase"/>
</dbReference>
<evidence type="ECO:0000256" key="6">
    <source>
        <dbReference type="HAMAP-Rule" id="MF_00900"/>
    </source>
</evidence>
<dbReference type="Gene3D" id="6.10.250.2860">
    <property type="match status" value="1"/>
</dbReference>
<gene>
    <name evidence="6 11" type="primary">hflX</name>
    <name evidence="11" type="ORF">NCTC11297_00862</name>
</gene>
<keyword evidence="9" id="KW-0175">Coiled coil</keyword>
<dbReference type="GO" id="GO:0097216">
    <property type="term" value="F:guanosine tetraphosphate binding"/>
    <property type="evidence" value="ECO:0007669"/>
    <property type="project" value="UniProtKB-ARBA"/>
</dbReference>
<dbReference type="InterPro" id="IPR006073">
    <property type="entry name" value="GTP-bd"/>
</dbReference>
<dbReference type="NCBIfam" id="NF008280">
    <property type="entry name" value="PRK11058.1"/>
    <property type="match status" value="1"/>
</dbReference>
<keyword evidence="2 8" id="KW-0479">Metal-binding</keyword>
<dbReference type="Pfam" id="PF13167">
    <property type="entry name" value="GTP-bdg_N"/>
    <property type="match status" value="1"/>
</dbReference>
<comment type="function">
    <text evidence="6">GTPase that associates with the 50S ribosomal subunit and may have a role during protein synthesis or ribosome biogenesis.</text>
</comment>
<reference evidence="11 12" key="1">
    <citation type="submission" date="2018-06" db="EMBL/GenBank/DDBJ databases">
        <authorList>
            <consortium name="Pathogen Informatics"/>
            <person name="Doyle S."/>
        </authorList>
    </citation>
    <scope>NUCLEOTIDE SEQUENCE [LARGE SCALE GENOMIC DNA]</scope>
    <source>
        <strain evidence="12">NCTC 11297</strain>
    </source>
</reference>
<keyword evidence="12" id="KW-1185">Reference proteome</keyword>
<comment type="cofactor">
    <cofactor evidence="8">
        <name>Mg(2+)</name>
        <dbReference type="ChEBI" id="CHEBI:18420"/>
    </cofactor>
</comment>
<dbReference type="PRINTS" id="PR00326">
    <property type="entry name" value="GTP1OBG"/>
</dbReference>
<comment type="subcellular location">
    <subcellularLocation>
        <location evidence="6">Cytoplasm</location>
    </subcellularLocation>
    <text evidence="6">May associate with membranes.</text>
</comment>